<protein>
    <submittedName>
        <fullName evidence="1">Helix-turn-helix transcriptional regulator</fullName>
    </submittedName>
</protein>
<accession>A0AAJ6AI35</accession>
<dbReference type="Proteomes" id="UP001224674">
    <property type="component" value="Chromosome"/>
</dbReference>
<dbReference type="InterPro" id="IPR001387">
    <property type="entry name" value="Cro/C1-type_HTH"/>
</dbReference>
<dbReference type="SUPFAM" id="SSF47413">
    <property type="entry name" value="lambda repressor-like DNA-binding domains"/>
    <property type="match status" value="1"/>
</dbReference>
<evidence type="ECO:0000313" key="2">
    <source>
        <dbReference type="Proteomes" id="UP001224674"/>
    </source>
</evidence>
<dbReference type="Gene3D" id="1.10.260.40">
    <property type="entry name" value="lambda repressor-like DNA-binding domains"/>
    <property type="match status" value="1"/>
</dbReference>
<dbReference type="InterPro" id="IPR010982">
    <property type="entry name" value="Lambda_DNA-bd_dom_sf"/>
</dbReference>
<keyword evidence="2" id="KW-1185">Reference proteome</keyword>
<dbReference type="CDD" id="cd00093">
    <property type="entry name" value="HTH_XRE"/>
    <property type="match status" value="1"/>
</dbReference>
<proteinExistence type="predicted"/>
<evidence type="ECO:0000313" key="1">
    <source>
        <dbReference type="EMBL" id="WGH93861.1"/>
    </source>
</evidence>
<dbReference type="AlphaFoldDB" id="A0AAJ6AI35"/>
<gene>
    <name evidence="1" type="ORF">QDX21_03420</name>
</gene>
<organism evidence="1 2">
    <name type="scientific">Auritidibacter ignavus</name>
    <dbReference type="NCBI Taxonomy" id="678932"/>
    <lineage>
        <taxon>Bacteria</taxon>
        <taxon>Bacillati</taxon>
        <taxon>Actinomycetota</taxon>
        <taxon>Actinomycetes</taxon>
        <taxon>Micrococcales</taxon>
        <taxon>Micrococcaceae</taxon>
        <taxon>Auritidibacter</taxon>
    </lineage>
</organism>
<name>A0AAJ6AI35_9MICC</name>
<sequence>MNINTERAIAKKIQQLRLTRGWTYQALADRMKEAGHHIDPSGIHKTEKAGRRITVNELIGYTRAFDIRVTQLLGEPETPQEIAKHQNHKNLERLRHIAETAQHLYTQALQDTIGEQP</sequence>
<dbReference type="GO" id="GO:0003677">
    <property type="term" value="F:DNA binding"/>
    <property type="evidence" value="ECO:0007669"/>
    <property type="project" value="InterPro"/>
</dbReference>
<reference evidence="1 2" key="1">
    <citation type="submission" date="2023-03" db="EMBL/GenBank/DDBJ databases">
        <title>Complete genome sequences of several Auritidibacter ignavus strains isolated from ear infections.</title>
        <authorList>
            <person name="Baehr T."/>
            <person name="Baumhoegger A.M."/>
        </authorList>
    </citation>
    <scope>NUCLEOTIDE SEQUENCE [LARGE SCALE GENOMIC DNA]</scope>
    <source>
        <strain evidence="1 2">BABAE-6</strain>
    </source>
</reference>
<dbReference type="RefSeq" id="WP_279675145.1">
    <property type="nucleotide sequence ID" value="NZ_CP122566.1"/>
</dbReference>
<dbReference type="EMBL" id="CP122566">
    <property type="protein sequence ID" value="WGH93861.1"/>
    <property type="molecule type" value="Genomic_DNA"/>
</dbReference>